<keyword evidence="10 13" id="KW-0233">DNA recombination</keyword>
<dbReference type="Gene3D" id="3.30.420.10">
    <property type="entry name" value="Ribonuclease H-like superfamily/Ribonuclease H"/>
    <property type="match status" value="1"/>
</dbReference>
<keyword evidence="9 13" id="KW-0238">DNA-binding</keyword>
<dbReference type="GO" id="GO:0006310">
    <property type="term" value="P:DNA recombination"/>
    <property type="evidence" value="ECO:0007669"/>
    <property type="project" value="UniProtKB-UniRule"/>
</dbReference>
<evidence type="ECO:0000313" key="15">
    <source>
        <dbReference type="EMBL" id="MBC8519654.1"/>
    </source>
</evidence>
<keyword evidence="7 13" id="KW-0378">Hydrolase</keyword>
<comment type="caution">
    <text evidence="15">The sequence shown here is derived from an EMBL/GenBank/DDBJ whole genome shotgun (WGS) entry which is preliminary data.</text>
</comment>
<dbReference type="GO" id="GO:0048476">
    <property type="term" value="C:Holliday junction resolvase complex"/>
    <property type="evidence" value="ECO:0007669"/>
    <property type="project" value="UniProtKB-UniRule"/>
</dbReference>
<keyword evidence="5 13" id="KW-0255">Endonuclease</keyword>
<comment type="similarity">
    <text evidence="1 13">Belongs to the RuvC family.</text>
</comment>
<keyword evidence="2 13" id="KW-0963">Cytoplasm</keyword>
<keyword evidence="11 13" id="KW-0234">DNA repair</keyword>
<evidence type="ECO:0000256" key="8">
    <source>
        <dbReference type="ARBA" id="ARBA00022842"/>
    </source>
</evidence>
<evidence type="ECO:0000256" key="10">
    <source>
        <dbReference type="ARBA" id="ARBA00023172"/>
    </source>
</evidence>
<dbReference type="FunFam" id="3.30.420.10:FF:000002">
    <property type="entry name" value="Crossover junction endodeoxyribonuclease RuvC"/>
    <property type="match status" value="1"/>
</dbReference>
<evidence type="ECO:0000256" key="1">
    <source>
        <dbReference type="ARBA" id="ARBA00009518"/>
    </source>
</evidence>
<dbReference type="InterPro" id="IPR012337">
    <property type="entry name" value="RNaseH-like_sf"/>
</dbReference>
<comment type="subcellular location">
    <subcellularLocation>
        <location evidence="13">Cytoplasm</location>
    </subcellularLocation>
</comment>
<dbReference type="GO" id="GO:0000287">
    <property type="term" value="F:magnesium ion binding"/>
    <property type="evidence" value="ECO:0007669"/>
    <property type="project" value="UniProtKB-UniRule"/>
</dbReference>
<accession>A0A8J6NXS0</accession>
<dbReference type="CDD" id="cd16962">
    <property type="entry name" value="RuvC"/>
    <property type="match status" value="1"/>
</dbReference>
<dbReference type="Pfam" id="PF02075">
    <property type="entry name" value="RuvC"/>
    <property type="match status" value="1"/>
</dbReference>
<keyword evidence="4 13" id="KW-0479">Metal-binding</keyword>
<sequence>MTRILGIDPGSRTTGYGVIEMEKGGYRHIESGALRIRGDTLPERLHAIFEAVSEVLDRCHPDEFAIENVFMHRNADSALKLGQARGAAICTAANRDLTVYEYTPAEIKQAVVGRGNAAKIQVQMMVRALLNLQTNPQADEADALACAICHANRSQSLNRMGLSTEWKGGRLR</sequence>
<dbReference type="HAMAP" id="MF_00034">
    <property type="entry name" value="RuvC"/>
    <property type="match status" value="1"/>
</dbReference>
<evidence type="ECO:0000313" key="16">
    <source>
        <dbReference type="Proteomes" id="UP000654401"/>
    </source>
</evidence>
<dbReference type="InterPro" id="IPR036397">
    <property type="entry name" value="RNaseH_sf"/>
</dbReference>
<keyword evidence="6 13" id="KW-0227">DNA damage</keyword>
<feature type="active site" evidence="13">
    <location>
        <position position="139"/>
    </location>
</feature>
<dbReference type="EC" id="3.1.21.10" evidence="13 14"/>
<dbReference type="EMBL" id="JACNFK010000025">
    <property type="protein sequence ID" value="MBC8519654.1"/>
    <property type="molecule type" value="Genomic_DNA"/>
</dbReference>
<feature type="binding site" evidence="13">
    <location>
        <position position="67"/>
    </location>
    <ligand>
        <name>Mg(2+)</name>
        <dbReference type="ChEBI" id="CHEBI:18420"/>
        <label>2</label>
    </ligand>
</feature>
<comment type="subunit">
    <text evidence="13">Homodimer which binds Holliday junction (HJ) DNA. The HJ becomes 2-fold symmetrical on binding to RuvC with unstacked arms; it has a different conformation from HJ DNA in complex with RuvA. In the full resolvosome a probable DNA-RuvA(4)-RuvB(12)-RuvC(2) complex forms which resolves the HJ.</text>
</comment>
<organism evidence="15 16">
    <name type="scientific">Candidatus Thiopontia autotrophica</name>
    <dbReference type="NCBI Taxonomy" id="2841688"/>
    <lineage>
        <taxon>Bacteria</taxon>
        <taxon>Pseudomonadati</taxon>
        <taxon>Pseudomonadota</taxon>
        <taxon>Gammaproteobacteria</taxon>
        <taxon>Candidatus Thiopontia</taxon>
    </lineage>
</organism>
<dbReference type="PANTHER" id="PTHR30194">
    <property type="entry name" value="CROSSOVER JUNCTION ENDODEOXYRIBONUCLEASE RUVC"/>
    <property type="match status" value="1"/>
</dbReference>
<feature type="active site" evidence="13">
    <location>
        <position position="67"/>
    </location>
</feature>
<evidence type="ECO:0000256" key="6">
    <source>
        <dbReference type="ARBA" id="ARBA00022763"/>
    </source>
</evidence>
<reference evidence="15 16" key="1">
    <citation type="submission" date="2020-08" db="EMBL/GenBank/DDBJ databases">
        <title>Bridging the membrane lipid divide: bacteria of the FCB group superphylum have the potential to synthesize archaeal ether lipids.</title>
        <authorList>
            <person name="Villanueva L."/>
            <person name="Von Meijenfeldt F.A.B."/>
            <person name="Westbye A.B."/>
            <person name="Yadav S."/>
            <person name="Hopmans E.C."/>
            <person name="Dutilh B.E."/>
            <person name="Sinninghe Damste J.S."/>
        </authorList>
    </citation>
    <scope>NUCLEOTIDE SEQUENCE [LARGE SCALE GENOMIC DNA]</scope>
    <source>
        <strain evidence="15">NIOZ-UU100</strain>
    </source>
</reference>
<evidence type="ECO:0000256" key="14">
    <source>
        <dbReference type="NCBIfam" id="TIGR00228"/>
    </source>
</evidence>
<feature type="active site" evidence="13">
    <location>
        <position position="8"/>
    </location>
</feature>
<dbReference type="PROSITE" id="PS01321">
    <property type="entry name" value="RUVC"/>
    <property type="match status" value="1"/>
</dbReference>
<gene>
    <name evidence="13 15" type="primary">ruvC</name>
    <name evidence="15" type="ORF">H8D24_04510</name>
</gene>
<feature type="binding site" evidence="13">
    <location>
        <position position="8"/>
    </location>
    <ligand>
        <name>Mg(2+)</name>
        <dbReference type="ChEBI" id="CHEBI:18420"/>
        <label>1</label>
    </ligand>
</feature>
<dbReference type="PRINTS" id="PR00696">
    <property type="entry name" value="RSOLVASERUVC"/>
</dbReference>
<evidence type="ECO:0000256" key="13">
    <source>
        <dbReference type="HAMAP-Rule" id="MF_00034"/>
    </source>
</evidence>
<comment type="cofactor">
    <cofactor evidence="13">
        <name>Mg(2+)</name>
        <dbReference type="ChEBI" id="CHEBI:18420"/>
    </cofactor>
    <text evidence="13">Binds 2 Mg(2+) ion per subunit.</text>
</comment>
<keyword evidence="3 13" id="KW-0540">Nuclease</keyword>
<evidence type="ECO:0000256" key="12">
    <source>
        <dbReference type="ARBA" id="ARBA00029354"/>
    </source>
</evidence>
<dbReference type="GO" id="GO:0008821">
    <property type="term" value="F:crossover junction DNA endonuclease activity"/>
    <property type="evidence" value="ECO:0007669"/>
    <property type="project" value="UniProtKB-UniRule"/>
</dbReference>
<dbReference type="GO" id="GO:0003677">
    <property type="term" value="F:DNA binding"/>
    <property type="evidence" value="ECO:0007669"/>
    <property type="project" value="UniProtKB-KW"/>
</dbReference>
<comment type="catalytic activity">
    <reaction evidence="12 13">
        <text>Endonucleolytic cleavage at a junction such as a reciprocal single-stranded crossover between two homologous DNA duplexes (Holliday junction).</text>
        <dbReference type="EC" id="3.1.21.10"/>
    </reaction>
</comment>
<dbReference type="NCBIfam" id="TIGR00228">
    <property type="entry name" value="ruvC"/>
    <property type="match status" value="1"/>
</dbReference>
<proteinExistence type="inferred from homology"/>
<dbReference type="GO" id="GO:0006281">
    <property type="term" value="P:DNA repair"/>
    <property type="evidence" value="ECO:0007669"/>
    <property type="project" value="UniProtKB-UniRule"/>
</dbReference>
<dbReference type="PANTHER" id="PTHR30194:SF3">
    <property type="entry name" value="CROSSOVER JUNCTION ENDODEOXYRIBONUCLEASE RUVC"/>
    <property type="match status" value="1"/>
</dbReference>
<protein>
    <recommendedName>
        <fullName evidence="13 14">Crossover junction endodeoxyribonuclease RuvC</fullName>
        <ecNumber evidence="13 14">3.1.21.10</ecNumber>
    </recommendedName>
    <alternativeName>
        <fullName evidence="13">Holliday junction nuclease RuvC</fullName>
    </alternativeName>
    <alternativeName>
        <fullName evidence="13">Holliday junction resolvase RuvC</fullName>
    </alternativeName>
</protein>
<comment type="function">
    <text evidence="13">The RuvA-RuvB-RuvC complex processes Holliday junction (HJ) DNA during genetic recombination and DNA repair. Endonuclease that resolves HJ intermediates. Cleaves cruciform DNA by making single-stranded nicks across the HJ at symmetrical positions within the homologous arms, yielding a 5'-phosphate and a 3'-hydroxyl group; requires a central core of homology in the junction. The consensus cleavage sequence is 5'-(A/T)TT(C/G)-3'. Cleavage occurs on the 3'-side of the TT dinucleotide at the point of strand exchange. HJ branch migration catalyzed by RuvA-RuvB allows RuvC to scan DNA until it finds its consensus sequence, where it cleaves and resolves the cruciform DNA.</text>
</comment>
<evidence type="ECO:0000256" key="11">
    <source>
        <dbReference type="ARBA" id="ARBA00023204"/>
    </source>
</evidence>
<name>A0A8J6NXS0_9GAMM</name>
<keyword evidence="8 13" id="KW-0460">Magnesium</keyword>
<dbReference type="InterPro" id="IPR020563">
    <property type="entry name" value="X-over_junc_endoDNase_Mg_BS"/>
</dbReference>
<evidence type="ECO:0000256" key="5">
    <source>
        <dbReference type="ARBA" id="ARBA00022759"/>
    </source>
</evidence>
<evidence type="ECO:0000256" key="7">
    <source>
        <dbReference type="ARBA" id="ARBA00022801"/>
    </source>
</evidence>
<evidence type="ECO:0000256" key="3">
    <source>
        <dbReference type="ARBA" id="ARBA00022722"/>
    </source>
</evidence>
<dbReference type="AlphaFoldDB" id="A0A8J6NXS0"/>
<evidence type="ECO:0000256" key="4">
    <source>
        <dbReference type="ARBA" id="ARBA00022723"/>
    </source>
</evidence>
<dbReference type="SUPFAM" id="SSF53098">
    <property type="entry name" value="Ribonuclease H-like"/>
    <property type="match status" value="1"/>
</dbReference>
<dbReference type="InterPro" id="IPR002176">
    <property type="entry name" value="X-over_junc_endoDNase_RuvC"/>
</dbReference>
<dbReference type="GO" id="GO:0005737">
    <property type="term" value="C:cytoplasm"/>
    <property type="evidence" value="ECO:0007669"/>
    <property type="project" value="UniProtKB-SubCell"/>
</dbReference>
<dbReference type="Proteomes" id="UP000654401">
    <property type="component" value="Unassembled WGS sequence"/>
</dbReference>
<evidence type="ECO:0000256" key="2">
    <source>
        <dbReference type="ARBA" id="ARBA00022490"/>
    </source>
</evidence>
<evidence type="ECO:0000256" key="9">
    <source>
        <dbReference type="ARBA" id="ARBA00023125"/>
    </source>
</evidence>
<feature type="binding site" evidence="13">
    <location>
        <position position="139"/>
    </location>
    <ligand>
        <name>Mg(2+)</name>
        <dbReference type="ChEBI" id="CHEBI:18420"/>
        <label>1</label>
    </ligand>
</feature>